<dbReference type="NCBIfam" id="NF038310">
    <property type="entry name" value="lysogeny_AimR"/>
    <property type="match status" value="1"/>
</dbReference>
<gene>
    <name evidence="1" type="ORF">ABQG71_08685</name>
</gene>
<keyword evidence="2" id="KW-1185">Reference proteome</keyword>
<sequence length="390" mass="44726">MLSIRDDVFNTMEDRDLSLETAASILEVHVNSLYNFKKSGSIGFRSLLKLAQLLYRKDYHDKMREWCLLLPTTEAIKHAFEYAAIKRDTDLLEDLLENAEGDVSLQDYSSVYGLIHGYMTDAFPYTELKNKVSAVKIKKDKDLTVLLEIYGCYALYFDKNFLNILEKSKGIRKNIESLKGDRKLFFKECYLFRVSEILMPVNLHFSNYEEARYFAEIIFFADISSKSKADASYVIGMSYLNVNREECLKNLALSLDLIQTIGNAQLTREAETTLNIAKMIFDAKDGCLNADPLELASELRLGHDSDFIRYFEFRMAGDIGKLYEGFSFFIERMNFLFAELIADDLGIFGVDARQVNALKSIKIIKKGDVSFEKSLISCFSCGDRYDYACI</sequence>
<proteinExistence type="predicted"/>
<dbReference type="InterPro" id="IPR047705">
    <property type="entry name" value="AimR-like"/>
</dbReference>
<organism evidence="1 2">
    <name type="scientific">Bacillus altitudinis</name>
    <dbReference type="NCBI Taxonomy" id="293387"/>
    <lineage>
        <taxon>Bacteria</taxon>
        <taxon>Bacillati</taxon>
        <taxon>Bacillota</taxon>
        <taxon>Bacilli</taxon>
        <taxon>Bacillales</taxon>
        <taxon>Bacillaceae</taxon>
        <taxon>Bacillus</taxon>
    </lineage>
</organism>
<dbReference type="EMBL" id="JBEOME010000003">
    <property type="protein sequence ID" value="MER3121270.1"/>
    <property type="molecule type" value="Genomic_DNA"/>
</dbReference>
<reference evidence="1 2" key="1">
    <citation type="submission" date="2024-06" db="EMBL/GenBank/DDBJ databases">
        <title>Construction of an artificial bacterial consortium using nitrogen cycle bacteria from Cuatro Cienegas Basin and a mangrove forest.</title>
        <authorList>
            <person name="Aguilera-Najera D."/>
            <person name="Marquez-Cianci L."/>
            <person name="Martinez-Perez E."/>
            <person name="Rosas-Barrera M."/>
            <person name="Rodriguez-Cruz U.E."/>
            <person name="Tapia-Lopez R."/>
            <person name="Eguiarte L.E."/>
            <person name="Souza-Saldivar V."/>
        </authorList>
    </citation>
    <scope>NUCLEOTIDE SEQUENCE [LARGE SCALE GENOMIC DNA]</scope>
    <source>
        <strain evidence="1 2">S14-15</strain>
    </source>
</reference>
<dbReference type="Proteomes" id="UP001467674">
    <property type="component" value="Unassembled WGS sequence"/>
</dbReference>
<accession>A0ABV1S3Z6</accession>
<evidence type="ECO:0000313" key="1">
    <source>
        <dbReference type="EMBL" id="MER3121270.1"/>
    </source>
</evidence>
<name>A0ABV1S3Z6_BACAB</name>
<evidence type="ECO:0000313" key="2">
    <source>
        <dbReference type="Proteomes" id="UP001467674"/>
    </source>
</evidence>
<dbReference type="Pfam" id="PF22871">
    <property type="entry name" value="AimR"/>
    <property type="match status" value="1"/>
</dbReference>
<dbReference type="RefSeq" id="WP_350385523.1">
    <property type="nucleotide sequence ID" value="NZ_JBEOME010000003.1"/>
</dbReference>
<protein>
    <submittedName>
        <fullName evidence="1">AimR family lysis-lysogeny pheromone receptor</fullName>
    </submittedName>
</protein>
<comment type="caution">
    <text evidence="1">The sequence shown here is derived from an EMBL/GenBank/DDBJ whole genome shotgun (WGS) entry which is preliminary data.</text>
</comment>
<keyword evidence="1" id="KW-0675">Receptor</keyword>